<dbReference type="Gene3D" id="2.160.20.10">
    <property type="entry name" value="Single-stranded right-handed beta-helix, Pectin lyase-like"/>
    <property type="match status" value="1"/>
</dbReference>
<keyword evidence="3" id="KW-1185">Reference proteome</keyword>
<dbReference type="InterPro" id="IPR011050">
    <property type="entry name" value="Pectin_lyase_fold/virulence"/>
</dbReference>
<evidence type="ECO:0000313" key="3">
    <source>
        <dbReference type="Proteomes" id="UP000613768"/>
    </source>
</evidence>
<reference evidence="2 3" key="1">
    <citation type="submission" date="2020-09" db="EMBL/GenBank/DDBJ databases">
        <title>Pseudoxanthomonas sp. CAU 1598 isolated from sand of Yaerae Beach.</title>
        <authorList>
            <person name="Kim W."/>
        </authorList>
    </citation>
    <scope>NUCLEOTIDE SEQUENCE [LARGE SCALE GENOMIC DNA]</scope>
    <source>
        <strain evidence="2 3">CAU 1598</strain>
    </source>
</reference>
<dbReference type="InterPro" id="IPR039448">
    <property type="entry name" value="Beta_helix"/>
</dbReference>
<feature type="domain" description="Right handed beta helix" evidence="1">
    <location>
        <begin position="101"/>
        <end position="255"/>
    </location>
</feature>
<organism evidence="2 3">
    <name type="scientific">Pseudomarimonas arenosa</name>
    <dbReference type="NCBI Taxonomy" id="2774145"/>
    <lineage>
        <taxon>Bacteria</taxon>
        <taxon>Pseudomonadati</taxon>
        <taxon>Pseudomonadota</taxon>
        <taxon>Gammaproteobacteria</taxon>
        <taxon>Lysobacterales</taxon>
        <taxon>Lysobacteraceae</taxon>
        <taxon>Pseudomarimonas</taxon>
    </lineage>
</organism>
<sequence length="425" mass="45607">MCEAQTPSKCLYASPAGSGNGSAAAPGSLASVLAQASAGDFVYLLAGTYSDIVDMGGTRAIINLEKDAPRAHPLPTAEAPLVIKGYPGHVVVLQGDFSSTCVLIDRRAHYRFEDFAIRDCLNHAIQLGLDLPMSHIAFRNIEISQVRYVDNAGFLTIDGYSDVVIDNLNFHDYETGNPAGTGYYLKLFRARNITVQASRFHGAGGGIYYKHGENSAGLGGYTRIVGNHFYNLSSGRGIALNQNRAEVIGNLLEEADIGLHFEDGTLGPFTQQPRIAYNTLIGGSITLNEGSDSYIPGTPLGVFDAVVERNLLYGSGYSIWHYGSDSQHALGVGLNSNNNCFFRESNDPFISYFGAGQPWGTAGALYRFSDWQAQGFDTASIFADPELDSVYRPSPSSACRSMGHTALRSCGGGPDTPFCDGFELP</sequence>
<dbReference type="Proteomes" id="UP000613768">
    <property type="component" value="Unassembled WGS sequence"/>
</dbReference>
<gene>
    <name evidence="2" type="ORF">IFO71_10750</name>
</gene>
<protein>
    <recommendedName>
        <fullName evidence="1">Right handed beta helix domain-containing protein</fullName>
    </recommendedName>
</protein>
<proteinExistence type="predicted"/>
<dbReference type="AlphaFoldDB" id="A0AAW3ZJP7"/>
<dbReference type="EMBL" id="JACYTR010000018">
    <property type="protein sequence ID" value="MBD8526216.1"/>
    <property type="molecule type" value="Genomic_DNA"/>
</dbReference>
<comment type="caution">
    <text evidence="2">The sequence shown here is derived from an EMBL/GenBank/DDBJ whole genome shotgun (WGS) entry which is preliminary data.</text>
</comment>
<dbReference type="Pfam" id="PF13229">
    <property type="entry name" value="Beta_helix"/>
    <property type="match status" value="1"/>
</dbReference>
<evidence type="ECO:0000259" key="1">
    <source>
        <dbReference type="Pfam" id="PF13229"/>
    </source>
</evidence>
<evidence type="ECO:0000313" key="2">
    <source>
        <dbReference type="EMBL" id="MBD8526216.1"/>
    </source>
</evidence>
<dbReference type="RefSeq" id="WP_192029635.1">
    <property type="nucleotide sequence ID" value="NZ_JACYTR010000018.1"/>
</dbReference>
<dbReference type="InterPro" id="IPR012334">
    <property type="entry name" value="Pectin_lyas_fold"/>
</dbReference>
<accession>A0AAW3ZJP7</accession>
<dbReference type="SUPFAM" id="SSF51126">
    <property type="entry name" value="Pectin lyase-like"/>
    <property type="match status" value="1"/>
</dbReference>
<name>A0AAW3ZJP7_9GAMM</name>